<organism evidence="2 3">
    <name type="scientific">Amniculicola lignicola CBS 123094</name>
    <dbReference type="NCBI Taxonomy" id="1392246"/>
    <lineage>
        <taxon>Eukaryota</taxon>
        <taxon>Fungi</taxon>
        <taxon>Dikarya</taxon>
        <taxon>Ascomycota</taxon>
        <taxon>Pezizomycotina</taxon>
        <taxon>Dothideomycetes</taxon>
        <taxon>Pleosporomycetidae</taxon>
        <taxon>Pleosporales</taxon>
        <taxon>Amniculicolaceae</taxon>
        <taxon>Amniculicola</taxon>
    </lineage>
</organism>
<name>A0A6A5WZV6_9PLEO</name>
<gene>
    <name evidence="2" type="ORF">P154DRAFT_35040</name>
</gene>
<dbReference type="OrthoDB" id="3795253at2759"/>
<evidence type="ECO:0000313" key="2">
    <source>
        <dbReference type="EMBL" id="KAF2004605.1"/>
    </source>
</evidence>
<feature type="region of interest" description="Disordered" evidence="1">
    <location>
        <begin position="170"/>
        <end position="215"/>
    </location>
</feature>
<evidence type="ECO:0000313" key="3">
    <source>
        <dbReference type="Proteomes" id="UP000799779"/>
    </source>
</evidence>
<dbReference type="EMBL" id="ML977566">
    <property type="protein sequence ID" value="KAF2004605.1"/>
    <property type="molecule type" value="Genomic_DNA"/>
</dbReference>
<proteinExistence type="predicted"/>
<evidence type="ECO:0000256" key="1">
    <source>
        <dbReference type="SAM" id="MobiDB-lite"/>
    </source>
</evidence>
<dbReference type="AlphaFoldDB" id="A0A6A5WZV6"/>
<feature type="compositionally biased region" description="Polar residues" evidence="1">
    <location>
        <begin position="100"/>
        <end position="114"/>
    </location>
</feature>
<dbReference type="Proteomes" id="UP000799779">
    <property type="component" value="Unassembled WGS sequence"/>
</dbReference>
<protein>
    <submittedName>
        <fullName evidence="2">Uncharacterized protein</fullName>
    </submittedName>
</protein>
<feature type="region of interest" description="Disordered" evidence="1">
    <location>
        <begin position="60"/>
        <end position="122"/>
    </location>
</feature>
<feature type="compositionally biased region" description="Basic and acidic residues" evidence="1">
    <location>
        <begin position="179"/>
        <end position="198"/>
    </location>
</feature>
<keyword evidence="3" id="KW-1185">Reference proteome</keyword>
<reference evidence="2" key="1">
    <citation type="journal article" date="2020" name="Stud. Mycol.">
        <title>101 Dothideomycetes genomes: a test case for predicting lifestyles and emergence of pathogens.</title>
        <authorList>
            <person name="Haridas S."/>
            <person name="Albert R."/>
            <person name="Binder M."/>
            <person name="Bloem J."/>
            <person name="Labutti K."/>
            <person name="Salamov A."/>
            <person name="Andreopoulos B."/>
            <person name="Baker S."/>
            <person name="Barry K."/>
            <person name="Bills G."/>
            <person name="Bluhm B."/>
            <person name="Cannon C."/>
            <person name="Castanera R."/>
            <person name="Culley D."/>
            <person name="Daum C."/>
            <person name="Ezra D."/>
            <person name="Gonzalez J."/>
            <person name="Henrissat B."/>
            <person name="Kuo A."/>
            <person name="Liang C."/>
            <person name="Lipzen A."/>
            <person name="Lutzoni F."/>
            <person name="Magnuson J."/>
            <person name="Mondo S."/>
            <person name="Nolan M."/>
            <person name="Ohm R."/>
            <person name="Pangilinan J."/>
            <person name="Park H.-J."/>
            <person name="Ramirez L."/>
            <person name="Alfaro M."/>
            <person name="Sun H."/>
            <person name="Tritt A."/>
            <person name="Yoshinaga Y."/>
            <person name="Zwiers L.-H."/>
            <person name="Turgeon B."/>
            <person name="Goodwin S."/>
            <person name="Spatafora J."/>
            <person name="Crous P."/>
            <person name="Grigoriev I."/>
        </authorList>
    </citation>
    <scope>NUCLEOTIDE SEQUENCE</scope>
    <source>
        <strain evidence="2">CBS 123094</strain>
    </source>
</reference>
<feature type="compositionally biased region" description="Polar residues" evidence="1">
    <location>
        <begin position="1"/>
        <end position="12"/>
    </location>
</feature>
<feature type="region of interest" description="Disordered" evidence="1">
    <location>
        <begin position="1"/>
        <end position="30"/>
    </location>
</feature>
<accession>A0A6A5WZV6</accession>
<sequence>MDDPQGTSSLLPPSTGDFNAVTPPGLTPNTRSEAEAALMLNSTAQTDSAAPIGSFSYMGAVSGPKPDALVDEAKKAYRRPGGPTRTSSSNYEKALHDAMKQSSVSSHMSTTTEGVESMLPDARKTMSPVSATIPFPKPGEGVVPLGTGVGAGQGEVVKKARGRGLSLGHLARQQSWSEQDFKHAYSTDLRGDKEESAKGTEGGYGSGPGPSVAGP</sequence>